<accession>A0ABQ0Q0Y3</accession>
<sequence length="118" mass="12969">MPPSEDQITDELITPHPQCLRCNGTGCHAIWHKIREGDEFRTIERCACCSSPTSECELEAALDKLPVSDALKEGIRTLFSTSAEEGMENARKLLRLATARYQATAPTPRLGGVKISPE</sequence>
<keyword evidence="2" id="KW-1185">Reference proteome</keyword>
<dbReference type="Proteomes" id="UP001065047">
    <property type="component" value="Unassembled WGS sequence"/>
</dbReference>
<evidence type="ECO:0000313" key="1">
    <source>
        <dbReference type="EMBL" id="GBQ86442.1"/>
    </source>
</evidence>
<name>A0ABQ0Q0Y3_9PROT</name>
<comment type="caution">
    <text evidence="1">The sequence shown here is derived from an EMBL/GenBank/DDBJ whole genome shotgun (WGS) entry which is preliminary data.</text>
</comment>
<proteinExistence type="predicted"/>
<reference evidence="1" key="1">
    <citation type="submission" date="2013-04" db="EMBL/GenBank/DDBJ databases">
        <title>The genome sequencing project of 58 acetic acid bacteria.</title>
        <authorList>
            <person name="Okamoto-Kainuma A."/>
            <person name="Ishikawa M."/>
            <person name="Umino S."/>
            <person name="Koizumi Y."/>
            <person name="Shiwa Y."/>
            <person name="Yoshikawa H."/>
            <person name="Matsutani M."/>
            <person name="Matsushita K."/>
        </authorList>
    </citation>
    <scope>NUCLEOTIDE SEQUENCE</scope>
    <source>
        <strain evidence="1">DSM 14337</strain>
    </source>
</reference>
<evidence type="ECO:0000313" key="2">
    <source>
        <dbReference type="Proteomes" id="UP001065047"/>
    </source>
</evidence>
<dbReference type="EMBL" id="BAPF01000059">
    <property type="protein sequence ID" value="GBQ86442.1"/>
    <property type="molecule type" value="Genomic_DNA"/>
</dbReference>
<gene>
    <name evidence="1" type="ORF">AA14337_3322</name>
</gene>
<protein>
    <submittedName>
        <fullName evidence="1">Uncharacterized protein</fullName>
    </submittedName>
</protein>
<organism evidence="1 2">
    <name type="scientific">Acetobacter malorum DSM 14337</name>
    <dbReference type="NCBI Taxonomy" id="1307910"/>
    <lineage>
        <taxon>Bacteria</taxon>
        <taxon>Pseudomonadati</taxon>
        <taxon>Pseudomonadota</taxon>
        <taxon>Alphaproteobacteria</taxon>
        <taxon>Acetobacterales</taxon>
        <taxon>Acetobacteraceae</taxon>
        <taxon>Acetobacter</taxon>
    </lineage>
</organism>